<feature type="compositionally biased region" description="Low complexity" evidence="1">
    <location>
        <begin position="41"/>
        <end position="55"/>
    </location>
</feature>
<feature type="signal peptide" evidence="2">
    <location>
        <begin position="1"/>
        <end position="21"/>
    </location>
</feature>
<evidence type="ECO:0000313" key="4">
    <source>
        <dbReference type="WBParaSite" id="PSAMB.scaffold568size46963.g6922.t1"/>
    </source>
</evidence>
<sequence length="186" mass="19783">MQASYLFRLLAVFCLVTAVLCRPRAAKEEDYVEYVEEEPAESSSPAQSAKASSEQVVYQGAAPTFQGNAKSSETDTASYEVYSDGEDEDDTHVIDGDTAGVRAPLPLPSQPQPAVAVASPLQPTLAPLPTFAPLPTLATLATFQPWTFPTAAPVGQPLNTPPPPGPDHLKNWIDTVCANLSCGRKK</sequence>
<proteinExistence type="predicted"/>
<organism evidence="3 4">
    <name type="scientific">Plectus sambesii</name>
    <dbReference type="NCBI Taxonomy" id="2011161"/>
    <lineage>
        <taxon>Eukaryota</taxon>
        <taxon>Metazoa</taxon>
        <taxon>Ecdysozoa</taxon>
        <taxon>Nematoda</taxon>
        <taxon>Chromadorea</taxon>
        <taxon>Plectida</taxon>
        <taxon>Plectina</taxon>
        <taxon>Plectoidea</taxon>
        <taxon>Plectidae</taxon>
        <taxon>Plectus</taxon>
    </lineage>
</organism>
<feature type="region of interest" description="Disordered" evidence="1">
    <location>
        <begin position="35"/>
        <end position="116"/>
    </location>
</feature>
<protein>
    <submittedName>
        <fullName evidence="4">Uncharacterized protein</fullName>
    </submittedName>
</protein>
<dbReference type="WBParaSite" id="PSAMB.scaffold568size46963.g6922.t1">
    <property type="protein sequence ID" value="PSAMB.scaffold568size46963.g6922.t1"/>
    <property type="gene ID" value="PSAMB.scaffold568size46963.g6922"/>
</dbReference>
<keyword evidence="3" id="KW-1185">Reference proteome</keyword>
<feature type="compositionally biased region" description="Polar residues" evidence="1">
    <location>
        <begin position="65"/>
        <end position="77"/>
    </location>
</feature>
<dbReference type="Proteomes" id="UP000887566">
    <property type="component" value="Unplaced"/>
</dbReference>
<name>A0A914WZ90_9BILA</name>
<keyword evidence="2" id="KW-0732">Signal</keyword>
<dbReference type="AlphaFoldDB" id="A0A914WZ90"/>
<accession>A0A914WZ90</accession>
<feature type="chain" id="PRO_5037248742" evidence="2">
    <location>
        <begin position="22"/>
        <end position="186"/>
    </location>
</feature>
<evidence type="ECO:0000256" key="1">
    <source>
        <dbReference type="SAM" id="MobiDB-lite"/>
    </source>
</evidence>
<evidence type="ECO:0000313" key="3">
    <source>
        <dbReference type="Proteomes" id="UP000887566"/>
    </source>
</evidence>
<reference evidence="4" key="1">
    <citation type="submission" date="2022-11" db="UniProtKB">
        <authorList>
            <consortium name="WormBaseParasite"/>
        </authorList>
    </citation>
    <scope>IDENTIFICATION</scope>
</reference>
<evidence type="ECO:0000256" key="2">
    <source>
        <dbReference type="SAM" id="SignalP"/>
    </source>
</evidence>